<dbReference type="Proteomes" id="UP000274199">
    <property type="component" value="Segment"/>
</dbReference>
<evidence type="ECO:0000313" key="1">
    <source>
        <dbReference type="EMBL" id="AYP68234.1"/>
    </source>
</evidence>
<organism evidence="1 2">
    <name type="scientific">Bacillus phage vB_BcoS-136</name>
    <dbReference type="NCBI Taxonomy" id="2419619"/>
    <lineage>
        <taxon>Viruses</taxon>
        <taxon>Duplodnaviria</taxon>
        <taxon>Heunggongvirae</taxon>
        <taxon>Uroviricota</taxon>
        <taxon>Caudoviricetes</taxon>
        <taxon>Heleneionescovirinae</taxon>
        <taxon>Kenyattavirus</taxon>
        <taxon>Kenyattavirus kv136</taxon>
    </lineage>
</organism>
<keyword evidence="2" id="KW-1185">Reference proteome</keyword>
<evidence type="ECO:0000313" key="2">
    <source>
        <dbReference type="Proteomes" id="UP000274199"/>
    </source>
</evidence>
<name>A0A3G3BVH9_9CAUD</name>
<sequence>MFMYEHFKNIQNLYGDAYVQIPNGLFRDLSSKIKDKKGSTNIQQTSFAYSYLVTIAFLYKYAHFVDLDNNTYIQNNDIKQILGYGRTTKTIDKIIKKGGLLEDIGLVQTNKDYPVRAEYSDEEIDGNRMIEFTMFNSLPSDDSEYMMIKSIVKNRNYEIREPMFLFEYKDDVGTLYNYECTHRITIKEFIDIVYDENLDNIDFMMYSFFKSQCLRYKSNSKPIPLNNIISEIGIGKDAFYNHLENLKNKKYVNVLHKGWKIKNESEIADANEYHFMGIS</sequence>
<accession>A0A3G3BVH9</accession>
<proteinExistence type="predicted"/>
<reference evidence="1 2" key="1">
    <citation type="submission" date="2018-09" db="EMBL/GenBank/DDBJ databases">
        <title>Comparative Genomic Analysis of Eight Novel Haloalkaliphilic Bacteriophages from Lake Elmenteita, Kenya.</title>
        <authorList>
            <person name="Akhwale J.K."/>
        </authorList>
    </citation>
    <scope>NUCLEOTIDE SEQUENCE [LARGE SCALE GENOMIC DNA]</scope>
</reference>
<dbReference type="EMBL" id="MH884508">
    <property type="protein sequence ID" value="AYP68234.1"/>
    <property type="molecule type" value="Genomic_DNA"/>
</dbReference>
<protein>
    <submittedName>
        <fullName evidence="1">Uncharacterized protein</fullName>
    </submittedName>
</protein>
<gene>
    <name evidence="1" type="ORF">vBBcoS136_00102</name>
</gene>